<keyword evidence="6 8" id="KW-0472">Membrane</keyword>
<evidence type="ECO:0000259" key="9">
    <source>
        <dbReference type="PROSITE" id="PS51779"/>
    </source>
</evidence>
<evidence type="ECO:0000256" key="3">
    <source>
        <dbReference type="ARBA" id="ARBA00022618"/>
    </source>
</evidence>
<evidence type="ECO:0000313" key="10">
    <source>
        <dbReference type="EMBL" id="RDY21933.1"/>
    </source>
</evidence>
<dbReference type="PANTHER" id="PTHR37820">
    <property type="entry name" value="CELL DIVISION PROTEIN DIVIB"/>
    <property type="match status" value="1"/>
</dbReference>
<evidence type="ECO:0000256" key="7">
    <source>
        <dbReference type="ARBA" id="ARBA00023306"/>
    </source>
</evidence>
<keyword evidence="7" id="KW-0131">Cell cycle</keyword>
<accession>A0A371IN59</accession>
<evidence type="ECO:0000256" key="2">
    <source>
        <dbReference type="ARBA" id="ARBA00022475"/>
    </source>
</evidence>
<reference evidence="10 11" key="1">
    <citation type="journal article" date="2016" name="Genome Announc.">
        <title>Draft Genome Sequence of Criibacterium bergeronii gen. nov., sp. nov., Strain CCRI-22567T, Isolated from a Vaginal Sample from a Woman with Bacterial Vaginosis.</title>
        <authorList>
            <person name="Maheux A.F."/>
            <person name="Berube E."/>
            <person name="Boudreau D.K."/>
            <person name="Raymond F."/>
            <person name="Corbeil J."/>
            <person name="Roy P.H."/>
            <person name="Boissinot M."/>
            <person name="Omar R.F."/>
        </authorList>
    </citation>
    <scope>NUCLEOTIDE SEQUENCE [LARGE SCALE GENOMIC DNA]</scope>
    <source>
        <strain evidence="10 11">CCRI-22567</strain>
    </source>
</reference>
<comment type="caution">
    <text evidence="10">The sequence shown here is derived from an EMBL/GenBank/DDBJ whole genome shotgun (WGS) entry which is preliminary data.</text>
</comment>
<dbReference type="EMBL" id="MBEW02000003">
    <property type="protein sequence ID" value="RDY21933.1"/>
    <property type="molecule type" value="Genomic_DNA"/>
</dbReference>
<keyword evidence="2" id="KW-1003">Cell membrane</keyword>
<dbReference type="InterPro" id="IPR005548">
    <property type="entry name" value="Cell_div_FtsQ/DivIB_C"/>
</dbReference>
<protein>
    <submittedName>
        <fullName evidence="10">Cell division protein FtsQ</fullName>
    </submittedName>
</protein>
<dbReference type="Proteomes" id="UP000093352">
    <property type="component" value="Unassembled WGS sequence"/>
</dbReference>
<name>A0A371IN59_9FIRM</name>
<dbReference type="InterPro" id="IPR013685">
    <property type="entry name" value="POTRA_FtsQ_type"/>
</dbReference>
<evidence type="ECO:0000256" key="4">
    <source>
        <dbReference type="ARBA" id="ARBA00022692"/>
    </source>
</evidence>
<dbReference type="Pfam" id="PF03799">
    <property type="entry name" value="FtsQ_DivIB_C"/>
    <property type="match status" value="1"/>
</dbReference>
<dbReference type="STRING" id="1871336.BBG48_07070"/>
<dbReference type="InterPro" id="IPR050487">
    <property type="entry name" value="FtsQ_DivIB"/>
</dbReference>
<dbReference type="Gene3D" id="3.10.20.310">
    <property type="entry name" value="membrane protein fhac"/>
    <property type="match status" value="1"/>
</dbReference>
<dbReference type="GO" id="GO:0005886">
    <property type="term" value="C:plasma membrane"/>
    <property type="evidence" value="ECO:0007669"/>
    <property type="project" value="TreeGrafter"/>
</dbReference>
<keyword evidence="11" id="KW-1185">Reference proteome</keyword>
<gene>
    <name evidence="10" type="ORF">BBG48_002355</name>
</gene>
<dbReference type="Pfam" id="PF08478">
    <property type="entry name" value="POTRA_1"/>
    <property type="match status" value="1"/>
</dbReference>
<evidence type="ECO:0000256" key="6">
    <source>
        <dbReference type="ARBA" id="ARBA00023136"/>
    </source>
</evidence>
<feature type="transmembrane region" description="Helical" evidence="8">
    <location>
        <begin position="12"/>
        <end position="32"/>
    </location>
</feature>
<organism evidence="10 11">
    <name type="scientific">Criibacterium bergeronii</name>
    <dbReference type="NCBI Taxonomy" id="1871336"/>
    <lineage>
        <taxon>Bacteria</taxon>
        <taxon>Bacillati</taxon>
        <taxon>Bacillota</taxon>
        <taxon>Clostridia</taxon>
        <taxon>Peptostreptococcales</taxon>
        <taxon>Filifactoraceae</taxon>
        <taxon>Criibacterium</taxon>
    </lineage>
</organism>
<feature type="domain" description="POTRA" evidence="9">
    <location>
        <begin position="32"/>
        <end position="100"/>
    </location>
</feature>
<dbReference type="PROSITE" id="PS51779">
    <property type="entry name" value="POTRA"/>
    <property type="match status" value="1"/>
</dbReference>
<evidence type="ECO:0000256" key="1">
    <source>
        <dbReference type="ARBA" id="ARBA00004370"/>
    </source>
</evidence>
<dbReference type="AlphaFoldDB" id="A0A371IN59"/>
<dbReference type="PANTHER" id="PTHR37820:SF1">
    <property type="entry name" value="CELL DIVISION PROTEIN FTSQ"/>
    <property type="match status" value="1"/>
</dbReference>
<dbReference type="RefSeq" id="WP_068914165.1">
    <property type="nucleotide sequence ID" value="NZ_MBEW02000003.1"/>
</dbReference>
<comment type="subcellular location">
    <subcellularLocation>
        <location evidence="1">Membrane</location>
    </subcellularLocation>
</comment>
<keyword evidence="4 8" id="KW-0812">Transmembrane</keyword>
<dbReference type="GO" id="GO:0051301">
    <property type="term" value="P:cell division"/>
    <property type="evidence" value="ECO:0007669"/>
    <property type="project" value="UniProtKB-KW"/>
</dbReference>
<dbReference type="InterPro" id="IPR034746">
    <property type="entry name" value="POTRA"/>
</dbReference>
<proteinExistence type="predicted"/>
<keyword evidence="3 10" id="KW-0132">Cell division</keyword>
<sequence length="242" mass="27578">MKNRFKKLLKILGISFVLLIALILIYLFSGLFPVKKVTIIGQNDIKKDNILKLANIDMSKNIYLLDKNLIEKNISTDKYIKSADVKRRFPSEIVISVQQYTPVASIPVTGGYVIIDEDALALNIVQKEEQIIKPLISGIKIENVKLKQLIPVKNQDELENILEIIKSTSSLNLLENISYINLAKYDDITMMTNIGIKVQFGNLNNLQYKMKLLNQILLDLSKKGKTKGTIDMRFDTDPVYFE</sequence>
<evidence type="ECO:0000256" key="5">
    <source>
        <dbReference type="ARBA" id="ARBA00022989"/>
    </source>
</evidence>
<evidence type="ECO:0000256" key="8">
    <source>
        <dbReference type="SAM" id="Phobius"/>
    </source>
</evidence>
<keyword evidence="5 8" id="KW-1133">Transmembrane helix</keyword>
<evidence type="ECO:0000313" key="11">
    <source>
        <dbReference type="Proteomes" id="UP000093352"/>
    </source>
</evidence>